<evidence type="ECO:0000259" key="1">
    <source>
        <dbReference type="Pfam" id="PF03457"/>
    </source>
</evidence>
<dbReference type="EMBL" id="CAKLBC010000668">
    <property type="protein sequence ID" value="CAH0487601.1"/>
    <property type="molecule type" value="Genomic_DNA"/>
</dbReference>
<evidence type="ECO:0000313" key="4">
    <source>
        <dbReference type="Proteomes" id="UP001157938"/>
    </source>
</evidence>
<proteinExistence type="predicted"/>
<dbReference type="PANTHER" id="PTHR37066:SF1">
    <property type="entry name" value="LNS2_PITP DOMAIN-CONTAINING PROTEIN"/>
    <property type="match status" value="1"/>
</dbReference>
<name>A0AAV0UAY9_9STRA</name>
<feature type="domain" description="Helicase-associated" evidence="1">
    <location>
        <begin position="211"/>
        <end position="284"/>
    </location>
</feature>
<dbReference type="InterPro" id="IPR005114">
    <property type="entry name" value="Helicase_assoc"/>
</dbReference>
<evidence type="ECO:0000313" key="5">
    <source>
        <dbReference type="Proteomes" id="UP001159659"/>
    </source>
</evidence>
<reference evidence="3" key="2">
    <citation type="submission" date="2022-12" db="EMBL/GenBank/DDBJ databases">
        <authorList>
            <person name="Webb A."/>
        </authorList>
    </citation>
    <scope>NUCLEOTIDE SEQUENCE</scope>
    <source>
        <strain evidence="3">Pf2</strain>
    </source>
</reference>
<accession>A0AAV0UAY9</accession>
<dbReference type="Proteomes" id="UP001157938">
    <property type="component" value="Unassembled WGS sequence"/>
</dbReference>
<protein>
    <recommendedName>
        <fullName evidence="1">Helicase-associated domain-containing protein</fullName>
    </recommendedName>
</protein>
<dbReference type="Pfam" id="PF03457">
    <property type="entry name" value="HA"/>
    <property type="match status" value="1"/>
</dbReference>
<organism evidence="3 5">
    <name type="scientific">Peronospora farinosa</name>
    <dbReference type="NCBI Taxonomy" id="134698"/>
    <lineage>
        <taxon>Eukaryota</taxon>
        <taxon>Sar</taxon>
        <taxon>Stramenopiles</taxon>
        <taxon>Oomycota</taxon>
        <taxon>Peronosporomycetes</taxon>
        <taxon>Peronosporales</taxon>
        <taxon>Peronosporaceae</taxon>
        <taxon>Peronospora</taxon>
    </lineage>
</organism>
<dbReference type="AlphaFoldDB" id="A0AAV0UAY9"/>
<dbReference type="EMBL" id="CANTFK010000947">
    <property type="protein sequence ID" value="CAI5734176.1"/>
    <property type="molecule type" value="Genomic_DNA"/>
</dbReference>
<dbReference type="PANTHER" id="PTHR37066">
    <property type="entry name" value="HELICASE-ASSOCIATED"/>
    <property type="match status" value="1"/>
</dbReference>
<gene>
    <name evidence="2" type="ORF">PFR001_LOCUS3139</name>
    <name evidence="3" type="ORF">PFR002_LOCUS7408</name>
</gene>
<evidence type="ECO:0000313" key="3">
    <source>
        <dbReference type="EMBL" id="CAI5734176.1"/>
    </source>
</evidence>
<sequence length="371" mass="43934">MLRAFVARRKSLLCRPQFTSDTACCMIQYVKVSSTSHMWQNTHVDVRSGVVWVQKVVPSLETFLSLENHLMIPLKFIVPFEDPAWPQEAWGYPLGMHCNYLRVSKQQGRKLPFFAVKDLERLKFPWNMRQCRWDVLVLPSLQNYYDIHGHTDIPQNFVVPMGHHEWPEILWNLRLGQIIMSIKYADTYKPQRDACMDELHKIHFSTQYWKERMWDSKIFPALETFRREFGHCNVQYKFVVPDSENWPQQTRGVRLGAIVANMRCRGDYDVMVNRDKDKLKAIGFVWSPDDERWSNRILPALETYSKVYKSGWVPLEFTVPESEPWPEQTRGLKLGRIFMKIRQTGSYSSYVERDRDRLDAIGVNFKAPYKK</sequence>
<keyword evidence="4" id="KW-1185">Reference proteome</keyword>
<evidence type="ECO:0000313" key="2">
    <source>
        <dbReference type="EMBL" id="CAH0487601.1"/>
    </source>
</evidence>
<comment type="caution">
    <text evidence="3">The sequence shown here is derived from an EMBL/GenBank/DDBJ whole genome shotgun (WGS) entry which is preliminary data.</text>
</comment>
<reference evidence="2 4" key="1">
    <citation type="submission" date="2021-11" db="EMBL/GenBank/DDBJ databases">
        <authorList>
            <person name="Islam A."/>
            <person name="Islam S."/>
            <person name="Flora M.S."/>
            <person name="Rahman M."/>
            <person name="Ziaur R.M."/>
            <person name="Epstein J.H."/>
            <person name="Hassan M."/>
            <person name="Klassen M."/>
            <person name="Woodard K."/>
            <person name="Webb A."/>
            <person name="Webby R.J."/>
            <person name="El Zowalaty M.E."/>
        </authorList>
    </citation>
    <scope>NUCLEOTIDE SEQUENCE [LARGE SCALE GENOMIC DNA]</scope>
    <source>
        <strain evidence="2">Pf1</strain>
    </source>
</reference>
<dbReference type="Proteomes" id="UP001159659">
    <property type="component" value="Unassembled WGS sequence"/>
</dbReference>